<dbReference type="Pfam" id="PF00089">
    <property type="entry name" value="Trypsin"/>
    <property type="match status" value="1"/>
</dbReference>
<evidence type="ECO:0000259" key="3">
    <source>
        <dbReference type="Pfam" id="PF00089"/>
    </source>
</evidence>
<dbReference type="GO" id="GO:0006508">
    <property type="term" value="P:proteolysis"/>
    <property type="evidence" value="ECO:0007669"/>
    <property type="project" value="UniProtKB-KW"/>
</dbReference>
<dbReference type="SUPFAM" id="SSF50494">
    <property type="entry name" value="Trypsin-like serine proteases"/>
    <property type="match status" value="1"/>
</dbReference>
<evidence type="ECO:0000256" key="2">
    <source>
        <dbReference type="ARBA" id="ARBA00022729"/>
    </source>
</evidence>
<dbReference type="InterPro" id="IPR043504">
    <property type="entry name" value="Peptidase_S1_PA_chymotrypsin"/>
</dbReference>
<dbReference type="InterPro" id="IPR050966">
    <property type="entry name" value="Glutamyl_endopeptidase"/>
</dbReference>
<dbReference type="InterPro" id="IPR009003">
    <property type="entry name" value="Peptidase_S1_PA"/>
</dbReference>
<dbReference type="PROSITE" id="PS00134">
    <property type="entry name" value="TRYPSIN_HIS"/>
    <property type="match status" value="1"/>
</dbReference>
<evidence type="ECO:0000313" key="5">
    <source>
        <dbReference type="Proteomes" id="UP001152795"/>
    </source>
</evidence>
<dbReference type="EMBL" id="CACRXK020014986">
    <property type="protein sequence ID" value="CAB4027733.1"/>
    <property type="molecule type" value="Genomic_DNA"/>
</dbReference>
<organism evidence="4 5">
    <name type="scientific">Paramuricea clavata</name>
    <name type="common">Red gorgonian</name>
    <name type="synonym">Violescent sea-whip</name>
    <dbReference type="NCBI Taxonomy" id="317549"/>
    <lineage>
        <taxon>Eukaryota</taxon>
        <taxon>Metazoa</taxon>
        <taxon>Cnidaria</taxon>
        <taxon>Anthozoa</taxon>
        <taxon>Octocorallia</taxon>
        <taxon>Malacalcyonacea</taxon>
        <taxon>Plexauridae</taxon>
        <taxon>Paramuricea</taxon>
    </lineage>
</organism>
<dbReference type="OrthoDB" id="10037376at2759"/>
<accession>A0A6S7KHM9</accession>
<keyword evidence="2" id="KW-0732">Signal</keyword>
<proteinExistence type="inferred from homology"/>
<dbReference type="Gene3D" id="2.40.10.10">
    <property type="entry name" value="Trypsin-like serine proteases"/>
    <property type="match status" value="2"/>
</dbReference>
<reference evidence="4" key="1">
    <citation type="submission" date="2020-04" db="EMBL/GenBank/DDBJ databases">
        <authorList>
            <person name="Alioto T."/>
            <person name="Alioto T."/>
            <person name="Gomez Garrido J."/>
        </authorList>
    </citation>
    <scope>NUCLEOTIDE SEQUENCE</scope>
    <source>
        <strain evidence="4">A484AB</strain>
    </source>
</reference>
<dbReference type="GO" id="GO:0004252">
    <property type="term" value="F:serine-type endopeptidase activity"/>
    <property type="evidence" value="ECO:0007669"/>
    <property type="project" value="InterPro"/>
</dbReference>
<dbReference type="InterPro" id="IPR001254">
    <property type="entry name" value="Trypsin_dom"/>
</dbReference>
<evidence type="ECO:0000313" key="4">
    <source>
        <dbReference type="EMBL" id="CAB4027733.1"/>
    </source>
</evidence>
<dbReference type="AlphaFoldDB" id="A0A6S7KHM9"/>
<keyword evidence="5" id="KW-1185">Reference proteome</keyword>
<protein>
    <submittedName>
        <fullName evidence="4">Serine protease 23</fullName>
    </submittedName>
</protein>
<name>A0A6S7KHM9_PARCT</name>
<keyword evidence="4" id="KW-0645">Protease</keyword>
<dbReference type="Proteomes" id="UP001152795">
    <property type="component" value="Unassembled WGS sequence"/>
</dbReference>
<feature type="domain" description="Peptidase S1" evidence="3">
    <location>
        <begin position="155"/>
        <end position="250"/>
    </location>
</feature>
<comment type="caution">
    <text evidence="4">The sequence shown here is derived from an EMBL/GenBank/DDBJ whole genome shotgun (WGS) entry which is preliminary data.</text>
</comment>
<gene>
    <name evidence="4" type="ORF">PACLA_8A057939</name>
</gene>
<dbReference type="InterPro" id="IPR018114">
    <property type="entry name" value="TRYPSIN_HIS"/>
</dbReference>
<dbReference type="PANTHER" id="PTHR15462">
    <property type="entry name" value="SERINE PROTEASE"/>
    <property type="match status" value="1"/>
</dbReference>
<evidence type="ECO:0000256" key="1">
    <source>
        <dbReference type="ARBA" id="ARBA00007664"/>
    </source>
</evidence>
<sequence>MSPLGWRNSFVLLFLMVHIDAARISTAPLPTEKMADPHSFPEFESVESVEQPSTNFTGTFNSDYTVHDEGDSKLNPDDQKLYMSWEEASPSTGRRVDFSVISCRVSLFIPQSLDLPDLTTWEISLPKNASTNSRIRSKRKIFYRDNRRPISLSTYGHRFPIASVVKLSTGCTGTLVSPKHVLTAAHCIHDQSDYVAGFSTLKVALLPNLRVSKKFQWIRVNATFLPNGWLMGNAKIASKFDYALLELEETHKKPFFELAISEGKSNAIIHFTAYEDDKPANTLWYRACRIRVTDDHVLYHYCDAQPGSSGAGVYTWTRVNGEWNRRLIGVFSGYRWKSFKEWWKKDADYNAAIRLNTLKYTQICGWMGKYAAKSCKQLRNTSTWG</sequence>
<dbReference type="PANTHER" id="PTHR15462:SF8">
    <property type="entry name" value="SERINE PROTEASE"/>
    <property type="match status" value="1"/>
</dbReference>
<comment type="similarity">
    <text evidence="1">Belongs to the peptidase S1 family.</text>
</comment>
<keyword evidence="4" id="KW-0378">Hydrolase</keyword>